<feature type="domain" description="Cyclic nucleotide-binding" evidence="9">
    <location>
        <begin position="608"/>
        <end position="708"/>
    </location>
</feature>
<dbReference type="Proteomes" id="UP001190700">
    <property type="component" value="Unassembled WGS sequence"/>
</dbReference>
<dbReference type="Gene3D" id="1.10.287.630">
    <property type="entry name" value="Helix hairpin bin"/>
    <property type="match status" value="1"/>
</dbReference>
<gene>
    <name evidence="10" type="ORF">CYMTET_45560</name>
</gene>
<dbReference type="GO" id="GO:0005886">
    <property type="term" value="C:plasma membrane"/>
    <property type="evidence" value="ECO:0007669"/>
    <property type="project" value="TreeGrafter"/>
</dbReference>
<keyword evidence="2" id="KW-0813">Transport</keyword>
<dbReference type="Gene3D" id="2.60.120.10">
    <property type="entry name" value="Jelly Rolls"/>
    <property type="match status" value="2"/>
</dbReference>
<keyword evidence="3 8" id="KW-0812">Transmembrane</keyword>
<evidence type="ECO:0000256" key="7">
    <source>
        <dbReference type="SAM" id="MobiDB-lite"/>
    </source>
</evidence>
<comment type="subcellular location">
    <subcellularLocation>
        <location evidence="1">Membrane</location>
        <topology evidence="1">Multi-pass membrane protein</topology>
    </subcellularLocation>
</comment>
<dbReference type="SUPFAM" id="SSF81324">
    <property type="entry name" value="Voltage-gated potassium channels"/>
    <property type="match status" value="1"/>
</dbReference>
<evidence type="ECO:0000259" key="9">
    <source>
        <dbReference type="PROSITE" id="PS50042"/>
    </source>
</evidence>
<evidence type="ECO:0000256" key="5">
    <source>
        <dbReference type="ARBA" id="ARBA00023065"/>
    </source>
</evidence>
<feature type="compositionally biased region" description="Polar residues" evidence="7">
    <location>
        <begin position="18"/>
        <end position="29"/>
    </location>
</feature>
<evidence type="ECO:0000313" key="10">
    <source>
        <dbReference type="EMBL" id="KAK3244845.1"/>
    </source>
</evidence>
<feature type="domain" description="Cyclic nucleotide-binding" evidence="9">
    <location>
        <begin position="453"/>
        <end position="559"/>
    </location>
</feature>
<dbReference type="GO" id="GO:0042391">
    <property type="term" value="P:regulation of membrane potential"/>
    <property type="evidence" value="ECO:0007669"/>
    <property type="project" value="TreeGrafter"/>
</dbReference>
<dbReference type="InterPro" id="IPR005821">
    <property type="entry name" value="Ion_trans_dom"/>
</dbReference>
<dbReference type="Pfam" id="PF00027">
    <property type="entry name" value="cNMP_binding"/>
    <property type="match status" value="1"/>
</dbReference>
<keyword evidence="11" id="KW-1185">Reference proteome</keyword>
<keyword evidence="6 8" id="KW-0472">Membrane</keyword>
<evidence type="ECO:0000313" key="11">
    <source>
        <dbReference type="Proteomes" id="UP001190700"/>
    </source>
</evidence>
<dbReference type="InterPro" id="IPR018490">
    <property type="entry name" value="cNMP-bd_dom_sf"/>
</dbReference>
<feature type="transmembrane region" description="Helical" evidence="8">
    <location>
        <begin position="324"/>
        <end position="341"/>
    </location>
</feature>
<evidence type="ECO:0000256" key="4">
    <source>
        <dbReference type="ARBA" id="ARBA00022989"/>
    </source>
</evidence>
<name>A0AAE0BZR6_9CHLO</name>
<dbReference type="PANTHER" id="PTHR10217">
    <property type="entry name" value="VOLTAGE AND LIGAND GATED POTASSIUM CHANNEL"/>
    <property type="match status" value="1"/>
</dbReference>
<feature type="transmembrane region" description="Helical" evidence="8">
    <location>
        <begin position="284"/>
        <end position="304"/>
    </location>
</feature>
<sequence length="820" mass="92485">MHENPSGHGSPRDGNPLSGETQQQSEVETNAKLSLRLSKNLNGMRPRLSTLASVSPTLSLSAAISPAVKAYRISRSNSRHRIVSDGERDPPSVNIQNLMKATAGIDSVTWERQHGELLRLFEDPTGIEGSTLPQTWFGFIRVPLAPNSTFSNTWGSALKLAVLYVAVALPYTIGFEFEQGFGWILFDNFLDFFFMLDVFFSSITSFVDSRGHYITDLKVIRNNYFRSWFLIDLMASIPLELLYSLVLGGGPSMDISLLRFFKIPKLLRVTRLLKNQEYAHAFEVVRLFILLVLAIHWFACMWGFIKQIDDNSVVHLWGEEDTDLYLASIHYTFLGLLANTVSPRTNLDTAFAFFILASGVVANATVFATLVVAAQKMGARDAAYQEKVEGVAMWMKDIELPRNICAKISNHYDYMYRKYKHVDSHSYLDEFTPALRREVTQHLHLHFLKQVSLFTDCSEHLLATMCMHMKAFSSQPFDIVLALGERNTELFFVAKGVLWSTKIVDASIQVNLKDMHLLRKGDHFGGASVLLSAQSESNVQSLSYSDLYTLQATQLFEILKFHPATLRQMKWVALQRLHRPDDPMELEEGMTLEDTMRQLHGLVEKLPLFQKCEMDFVDSIAAMLRRLVLEPGSTVFNCGDEADCIYFIEQGAVEVYDQTTNHVTAELGPASIFGELAVIFHDTRSNTVKTKEKSTLYTLDQESLQKMMLLYPHSASVVADFAGERKLQMRREAVSNAIVGLMANDASLVKGKEMLELKYRGKWRKRLSTVAAPQDRTDEGNKMTMNSIAEQQLRMEDHEDPSVPSNVGDAERSCLPGQVA</sequence>
<dbReference type="InterPro" id="IPR000595">
    <property type="entry name" value="cNMP-bd_dom"/>
</dbReference>
<dbReference type="Gene3D" id="1.10.287.70">
    <property type="match status" value="1"/>
</dbReference>
<evidence type="ECO:0000256" key="6">
    <source>
        <dbReference type="ARBA" id="ARBA00023136"/>
    </source>
</evidence>
<evidence type="ECO:0000256" key="3">
    <source>
        <dbReference type="ARBA" id="ARBA00022692"/>
    </source>
</evidence>
<protein>
    <recommendedName>
        <fullName evidence="9">Cyclic nucleotide-binding domain-containing protein</fullName>
    </recommendedName>
</protein>
<dbReference type="SMART" id="SM00100">
    <property type="entry name" value="cNMP"/>
    <property type="match status" value="2"/>
</dbReference>
<comment type="caution">
    <text evidence="10">The sequence shown here is derived from an EMBL/GenBank/DDBJ whole genome shotgun (WGS) entry which is preliminary data.</text>
</comment>
<organism evidence="10 11">
    <name type="scientific">Cymbomonas tetramitiformis</name>
    <dbReference type="NCBI Taxonomy" id="36881"/>
    <lineage>
        <taxon>Eukaryota</taxon>
        <taxon>Viridiplantae</taxon>
        <taxon>Chlorophyta</taxon>
        <taxon>Pyramimonadophyceae</taxon>
        <taxon>Pyramimonadales</taxon>
        <taxon>Pyramimonadaceae</taxon>
        <taxon>Cymbomonas</taxon>
    </lineage>
</organism>
<evidence type="ECO:0000256" key="2">
    <source>
        <dbReference type="ARBA" id="ARBA00022448"/>
    </source>
</evidence>
<proteinExistence type="predicted"/>
<dbReference type="CDD" id="cd00038">
    <property type="entry name" value="CAP_ED"/>
    <property type="match status" value="2"/>
</dbReference>
<reference evidence="10 11" key="1">
    <citation type="journal article" date="2015" name="Genome Biol. Evol.">
        <title>Comparative Genomics of a Bacterivorous Green Alga Reveals Evolutionary Causalities and Consequences of Phago-Mixotrophic Mode of Nutrition.</title>
        <authorList>
            <person name="Burns J.A."/>
            <person name="Paasch A."/>
            <person name="Narechania A."/>
            <person name="Kim E."/>
        </authorList>
    </citation>
    <scope>NUCLEOTIDE SEQUENCE [LARGE SCALE GENOMIC DNA]</scope>
    <source>
        <strain evidence="10 11">PLY_AMNH</strain>
    </source>
</reference>
<evidence type="ECO:0000256" key="8">
    <source>
        <dbReference type="SAM" id="Phobius"/>
    </source>
</evidence>
<dbReference type="AlphaFoldDB" id="A0AAE0BZR6"/>
<feature type="region of interest" description="Disordered" evidence="7">
    <location>
        <begin position="1"/>
        <end position="29"/>
    </location>
</feature>
<evidence type="ECO:0000256" key="1">
    <source>
        <dbReference type="ARBA" id="ARBA00004141"/>
    </source>
</evidence>
<dbReference type="InterPro" id="IPR050818">
    <property type="entry name" value="KCNH_animal-type"/>
</dbReference>
<dbReference type="PROSITE" id="PS50042">
    <property type="entry name" value="CNMP_BINDING_3"/>
    <property type="match status" value="2"/>
</dbReference>
<dbReference type="GO" id="GO:0005249">
    <property type="term" value="F:voltage-gated potassium channel activity"/>
    <property type="evidence" value="ECO:0007669"/>
    <property type="project" value="TreeGrafter"/>
</dbReference>
<dbReference type="Pfam" id="PF00520">
    <property type="entry name" value="Ion_trans"/>
    <property type="match status" value="1"/>
</dbReference>
<feature type="transmembrane region" description="Helical" evidence="8">
    <location>
        <begin position="353"/>
        <end position="374"/>
    </location>
</feature>
<dbReference type="PANTHER" id="PTHR10217:SF435">
    <property type="entry name" value="POTASSIUM VOLTAGE-GATED CHANNEL PROTEIN EAG"/>
    <property type="match status" value="1"/>
</dbReference>
<keyword evidence="4 8" id="KW-1133">Transmembrane helix</keyword>
<dbReference type="EMBL" id="LGRX02031336">
    <property type="protein sequence ID" value="KAK3244845.1"/>
    <property type="molecule type" value="Genomic_DNA"/>
</dbReference>
<accession>A0AAE0BZR6</accession>
<dbReference type="SUPFAM" id="SSF51206">
    <property type="entry name" value="cAMP-binding domain-like"/>
    <property type="match status" value="2"/>
</dbReference>
<feature type="region of interest" description="Disordered" evidence="7">
    <location>
        <begin position="793"/>
        <end position="820"/>
    </location>
</feature>
<keyword evidence="5" id="KW-0406">Ion transport</keyword>
<dbReference type="InterPro" id="IPR014710">
    <property type="entry name" value="RmlC-like_jellyroll"/>
</dbReference>